<evidence type="ECO:0000313" key="4">
    <source>
        <dbReference type="Proteomes" id="UP001268683"/>
    </source>
</evidence>
<protein>
    <submittedName>
        <fullName evidence="3">Nucleoside hydrolase</fullName>
    </submittedName>
</protein>
<keyword evidence="1" id="KW-0732">Signal</keyword>
<dbReference type="RefSeq" id="WP_310798140.1">
    <property type="nucleotide sequence ID" value="NZ_CP123872.1"/>
</dbReference>
<feature type="signal peptide" evidence="1">
    <location>
        <begin position="1"/>
        <end position="22"/>
    </location>
</feature>
<keyword evidence="3" id="KW-0378">Hydrolase</keyword>
<dbReference type="Gene3D" id="3.90.245.10">
    <property type="entry name" value="Ribonucleoside hydrolase-like"/>
    <property type="match status" value="1"/>
</dbReference>
<evidence type="ECO:0000259" key="2">
    <source>
        <dbReference type="Pfam" id="PF01156"/>
    </source>
</evidence>
<feature type="domain" description="Inosine/uridine-preferring nucleoside hydrolase" evidence="2">
    <location>
        <begin position="35"/>
        <end position="205"/>
    </location>
</feature>
<evidence type="ECO:0000256" key="1">
    <source>
        <dbReference type="SAM" id="SignalP"/>
    </source>
</evidence>
<sequence length="345" mass="38421">MTKSLSLILLLLLTFLSQVVFSDTKKSPPSSKVKIIYDTDFGGDADDLGALAMLHYYHDKEMIDLLAVMSWSHETYALPAIDAVNSFYGKPHLPLAVRNSGQWLTEWNYSKAISDSFPYDLSEPHSVKDAVALYRKILASAEAHSITIVTVGPLANINNLLLSEADSVSDLSGKDLVNQKVREFVIMGGRFPKDPKSQGPEWNFDGNMKGVTKSVLSHIKRPIIFSGYEIGLAIKSGPELNKHPKNTPLYVGYKYFSEHAPWIKHLYKGEIVSNPSYDQTAVVYAAIGAVDQFWTLSPAGTVFADERGYTTWTAHPEGRHKYLILKQPTAATARYISKVMRHKDP</sequence>
<dbReference type="InterPro" id="IPR001910">
    <property type="entry name" value="Inosine/uridine_hydrolase_dom"/>
</dbReference>
<dbReference type="SUPFAM" id="SSF53590">
    <property type="entry name" value="Nucleoside hydrolase"/>
    <property type="match status" value="1"/>
</dbReference>
<dbReference type="GO" id="GO:0016799">
    <property type="term" value="F:hydrolase activity, hydrolyzing N-glycosyl compounds"/>
    <property type="evidence" value="ECO:0007669"/>
    <property type="project" value="InterPro"/>
</dbReference>
<gene>
    <name evidence="3" type="ORF">QGN29_12170</name>
</gene>
<evidence type="ECO:0000313" key="3">
    <source>
        <dbReference type="EMBL" id="WND02304.1"/>
    </source>
</evidence>
<dbReference type="KEGG" id="tmk:QGN29_12170"/>
<dbReference type="Pfam" id="PF01156">
    <property type="entry name" value="IU_nuc_hydro"/>
    <property type="match status" value="1"/>
</dbReference>
<keyword evidence="4" id="KW-1185">Reference proteome</keyword>
<organism evidence="3 4">
    <name type="scientific">Temperatibacter marinus</name>
    <dbReference type="NCBI Taxonomy" id="1456591"/>
    <lineage>
        <taxon>Bacteria</taxon>
        <taxon>Pseudomonadati</taxon>
        <taxon>Pseudomonadota</taxon>
        <taxon>Alphaproteobacteria</taxon>
        <taxon>Kordiimonadales</taxon>
        <taxon>Temperatibacteraceae</taxon>
        <taxon>Temperatibacter</taxon>
    </lineage>
</organism>
<accession>A0AA52H8Y5</accession>
<dbReference type="Proteomes" id="UP001268683">
    <property type="component" value="Chromosome"/>
</dbReference>
<dbReference type="InterPro" id="IPR036452">
    <property type="entry name" value="Ribo_hydro-like"/>
</dbReference>
<dbReference type="PANTHER" id="PTHR43264">
    <property type="match status" value="1"/>
</dbReference>
<name>A0AA52H8Y5_9PROT</name>
<dbReference type="EMBL" id="CP123872">
    <property type="protein sequence ID" value="WND02304.1"/>
    <property type="molecule type" value="Genomic_DNA"/>
</dbReference>
<feature type="chain" id="PRO_5041250204" evidence="1">
    <location>
        <begin position="23"/>
        <end position="345"/>
    </location>
</feature>
<proteinExistence type="predicted"/>
<dbReference type="AlphaFoldDB" id="A0AA52H8Y5"/>
<reference evidence="3" key="1">
    <citation type="submission" date="2023-04" db="EMBL/GenBank/DDBJ databases">
        <title>Complete genome sequence of Temperatibacter marinus.</title>
        <authorList>
            <person name="Rong J.-C."/>
            <person name="Yi M.-L."/>
            <person name="Zhao Q."/>
        </authorList>
    </citation>
    <scope>NUCLEOTIDE SEQUENCE</scope>
    <source>
        <strain evidence="3">NBRC 110045</strain>
    </source>
</reference>
<dbReference type="PANTHER" id="PTHR43264:SF1">
    <property type="entry name" value="INOSINE_URIDINE-PREFERRING NUCLEOSIDE HYDROLASE DOMAIN-CONTAINING PROTEIN"/>
    <property type="match status" value="1"/>
</dbReference>